<sequence>MQIHRHFCKDLYGEAGEYRNSDGSPLSKTMFYTKYLKDLDIEPSKDDQNLAFVTHEEKQLLDRYHSARLAGKAALQAFLAELKGAIVPSEVKVSPVLERSETNPNAITITVMPPEPSPIAKLRERIELLSDLCDQQILIPTSDVKLLLDRKSISGSELSAYGFSVIRTDLSQSGQSLWKVKRAS</sequence>
<proteinExistence type="predicted"/>
<accession>A0A1Z4JF16</accession>
<organism evidence="1 2">
    <name type="scientific">Leptolyngbya boryana NIES-2135</name>
    <dbReference type="NCBI Taxonomy" id="1973484"/>
    <lineage>
        <taxon>Bacteria</taxon>
        <taxon>Bacillati</taxon>
        <taxon>Cyanobacteriota</taxon>
        <taxon>Cyanophyceae</taxon>
        <taxon>Leptolyngbyales</taxon>
        <taxon>Leptolyngbyaceae</taxon>
        <taxon>Leptolyngbya group</taxon>
        <taxon>Leptolyngbya</taxon>
    </lineage>
</organism>
<name>A0A1Z4JF16_LEPBY</name>
<dbReference type="EMBL" id="AP018203">
    <property type="protein sequence ID" value="BAY55310.1"/>
    <property type="molecule type" value="Genomic_DNA"/>
</dbReference>
<reference evidence="1 2" key="1">
    <citation type="submission" date="2017-06" db="EMBL/GenBank/DDBJ databases">
        <title>Genome sequencing of cyanobaciteial culture collection at National Institute for Environmental Studies (NIES).</title>
        <authorList>
            <person name="Hirose Y."/>
            <person name="Shimura Y."/>
            <person name="Fujisawa T."/>
            <person name="Nakamura Y."/>
            <person name="Kawachi M."/>
        </authorList>
    </citation>
    <scope>NUCLEOTIDE SEQUENCE [LARGE SCALE GENOMIC DNA]</scope>
    <source>
        <strain evidence="1 2">NIES-2135</strain>
    </source>
</reference>
<keyword evidence="2" id="KW-1185">Reference proteome</keyword>
<evidence type="ECO:0000313" key="2">
    <source>
        <dbReference type="Proteomes" id="UP000217895"/>
    </source>
</evidence>
<gene>
    <name evidence="1" type="ORF">NIES2135_21330</name>
</gene>
<protein>
    <submittedName>
        <fullName evidence="1">Uncharacterized protein</fullName>
    </submittedName>
</protein>
<dbReference type="Proteomes" id="UP000217895">
    <property type="component" value="Chromosome"/>
</dbReference>
<evidence type="ECO:0000313" key="1">
    <source>
        <dbReference type="EMBL" id="BAY55310.1"/>
    </source>
</evidence>
<dbReference type="AlphaFoldDB" id="A0A1Z4JF16"/>